<feature type="compositionally biased region" description="Low complexity" evidence="1">
    <location>
        <begin position="468"/>
        <end position="480"/>
    </location>
</feature>
<dbReference type="EMBL" id="JAPTSV010000010">
    <property type="protein sequence ID" value="KAJ1523537.1"/>
    <property type="molecule type" value="Genomic_DNA"/>
</dbReference>
<evidence type="ECO:0000313" key="2">
    <source>
        <dbReference type="EMBL" id="KAJ1523537.1"/>
    </source>
</evidence>
<feature type="region of interest" description="Disordered" evidence="1">
    <location>
        <begin position="44"/>
        <end position="150"/>
    </location>
</feature>
<feature type="compositionally biased region" description="Polar residues" evidence="1">
    <location>
        <begin position="456"/>
        <end position="467"/>
    </location>
</feature>
<gene>
    <name evidence="2" type="ORF">ONE63_001385</name>
</gene>
<dbReference type="Proteomes" id="UP001075354">
    <property type="component" value="Chromosome 10"/>
</dbReference>
<keyword evidence="3" id="KW-1185">Reference proteome</keyword>
<accession>A0AAV7XFR5</accession>
<reference evidence="2" key="1">
    <citation type="submission" date="2022-12" db="EMBL/GenBank/DDBJ databases">
        <title>Chromosome-level genome assembly of the bean flower thrips Megalurothrips usitatus.</title>
        <authorList>
            <person name="Ma L."/>
            <person name="Liu Q."/>
            <person name="Li H."/>
            <person name="Cai W."/>
        </authorList>
    </citation>
    <scope>NUCLEOTIDE SEQUENCE</scope>
    <source>
        <strain evidence="2">Cailab_2022a</strain>
    </source>
</reference>
<dbReference type="AlphaFoldDB" id="A0AAV7XFR5"/>
<feature type="compositionally biased region" description="Acidic residues" evidence="1">
    <location>
        <begin position="351"/>
        <end position="388"/>
    </location>
</feature>
<feature type="compositionally biased region" description="Basic residues" evidence="1">
    <location>
        <begin position="249"/>
        <end position="266"/>
    </location>
</feature>
<comment type="caution">
    <text evidence="2">The sequence shown here is derived from an EMBL/GenBank/DDBJ whole genome shotgun (WGS) entry which is preliminary data.</text>
</comment>
<organism evidence="2 3">
    <name type="scientific">Megalurothrips usitatus</name>
    <name type="common">bean blossom thrips</name>
    <dbReference type="NCBI Taxonomy" id="439358"/>
    <lineage>
        <taxon>Eukaryota</taxon>
        <taxon>Metazoa</taxon>
        <taxon>Ecdysozoa</taxon>
        <taxon>Arthropoda</taxon>
        <taxon>Hexapoda</taxon>
        <taxon>Insecta</taxon>
        <taxon>Pterygota</taxon>
        <taxon>Neoptera</taxon>
        <taxon>Paraneoptera</taxon>
        <taxon>Thysanoptera</taxon>
        <taxon>Terebrantia</taxon>
        <taxon>Thripoidea</taxon>
        <taxon>Thripidae</taxon>
        <taxon>Megalurothrips</taxon>
    </lineage>
</organism>
<feature type="compositionally biased region" description="Low complexity" evidence="1">
    <location>
        <begin position="437"/>
        <end position="455"/>
    </location>
</feature>
<feature type="region of interest" description="Disordered" evidence="1">
    <location>
        <begin position="323"/>
        <end position="491"/>
    </location>
</feature>
<feature type="compositionally biased region" description="Polar residues" evidence="1">
    <location>
        <begin position="400"/>
        <end position="436"/>
    </location>
</feature>
<name>A0AAV7XFR5_9NEOP</name>
<feature type="compositionally biased region" description="Basic and acidic residues" evidence="1">
    <location>
        <begin position="267"/>
        <end position="299"/>
    </location>
</feature>
<feature type="region of interest" description="Disordered" evidence="1">
    <location>
        <begin position="171"/>
        <end position="299"/>
    </location>
</feature>
<evidence type="ECO:0000313" key="3">
    <source>
        <dbReference type="Proteomes" id="UP001075354"/>
    </source>
</evidence>
<feature type="region of interest" description="Disordered" evidence="1">
    <location>
        <begin position="510"/>
        <end position="540"/>
    </location>
</feature>
<feature type="compositionally biased region" description="Low complexity" evidence="1">
    <location>
        <begin position="216"/>
        <end position="228"/>
    </location>
</feature>
<sequence length="1050" mass="116270">MKNSAFAFDPCPRDLLGKQWLFMHMSAHYRRMWSAQSVVDSAPPASLKTLKRPAGATPRSSSRPVRLGQKPSRADTDPGHAHGHGLHGRVQGRPTAPSQRQLDYGHGPHGAPRKPASLVRQRRRDQEASGTYFDKLNQLVPDQLPQRSAPRTTGQFLSEVFTPRVPHKPQVLKTEVPSRLKFSSSYCPPRPKTLRSKLGVPGQEISRDAEQPIWISSRSSPPVSSRDSAYNGGISSGGESRGPTPDHKGNRKHAKRSERKSRKKVDNKRPHSADAKTRRKLESKLRKKLVESERNEIHEQRLRVDPWNEVKHDDHGDEILRNINDLQIDSRGDDSLTEQGSPVNTGSASDESVDEDLGGEADELVDEDVADEADEAVEVDSTQDDVDDVLTKDGDESSIQDESSASAESVKTQPPSKTASLLNKQQAGTQTEIQALSKSSSDVHSISSRSIHSPSETTQTSRTTAKQSSSHHSSGASHISTQLPSKPSLREAEEVPQFTQLDIMGQTKTSTALSKSLQNEPKSQTMEPRPNITQSNNASNDMINGVSYKKLVRDITEDLIKNGIVTDRGFKVLSQEHMQANSKLDRTKMKEEINKLHAQLEIPWNDYLSRQICEDNLQKKQSTFLSEVKQTSPLLSPLVSAPSDILISHDLEDKAQPKLFPNQATQFKPCLFPLASPLKSTELGGMSTKRYSGVLDSENEPIISEEGQNNHKNPVNSYLWPINQVKDYGFNQFESLSNSVFTQVEKVPSSYSNDTSSLIDAEFNQKANVSGHFDLHLKEKETIEEVMKPDYVQKIISPLTVPEAVPNANKPYDSFKSLASIYDMELRSHLHDPYSLSPTTQESIMNPKASSNLAFLDAQSNHNSSCFCNELSCKCASLGHMEEFFQESWMNGQPTTPFINSKICSEANEVASKNLEAGDERKGDRKKMGCKCNKQVVADKPEIVTIFKKTGVLKNYSEVSSRVGGFLVEQEISKPEADDAVTDCVTVKNLIEDPKIATCGAIENSAFTEQSHTSILSVSKFNLENLSSNSVGTGINSDIRQYIKSLEKES</sequence>
<proteinExistence type="predicted"/>
<protein>
    <submittedName>
        <fullName evidence="2">Uncharacterized protein</fullName>
    </submittedName>
</protein>
<feature type="compositionally biased region" description="Polar residues" evidence="1">
    <location>
        <begin position="337"/>
        <end position="350"/>
    </location>
</feature>
<evidence type="ECO:0000256" key="1">
    <source>
        <dbReference type="SAM" id="MobiDB-lite"/>
    </source>
</evidence>